<dbReference type="HAMAP" id="MF_00337">
    <property type="entry name" value="Exonuc_7_S"/>
    <property type="match status" value="1"/>
</dbReference>
<comment type="caution">
    <text evidence="7">The sequence shown here is derived from an EMBL/GenBank/DDBJ whole genome shotgun (WGS) entry which is preliminary data.</text>
</comment>
<comment type="catalytic activity">
    <reaction evidence="6">
        <text>Exonucleolytic cleavage in either 5'- to 3'- or 3'- to 5'-direction to yield nucleoside 5'-phosphates.</text>
        <dbReference type="EC" id="3.1.11.6"/>
    </reaction>
</comment>
<dbReference type="Proteomes" id="UP001314241">
    <property type="component" value="Unassembled WGS sequence"/>
</dbReference>
<dbReference type="GO" id="GO:0008855">
    <property type="term" value="F:exodeoxyribonuclease VII activity"/>
    <property type="evidence" value="ECO:0007669"/>
    <property type="project" value="UniProtKB-EC"/>
</dbReference>
<evidence type="ECO:0000256" key="6">
    <source>
        <dbReference type="HAMAP-Rule" id="MF_00337"/>
    </source>
</evidence>
<gene>
    <name evidence="6" type="primary">xseB</name>
    <name evidence="7" type="ORF">R54876_GBNLAHCA_00192</name>
</gene>
<comment type="subcellular location">
    <subcellularLocation>
        <location evidence="6">Cytoplasm</location>
    </subcellularLocation>
</comment>
<evidence type="ECO:0000313" key="8">
    <source>
        <dbReference type="Proteomes" id="UP001314241"/>
    </source>
</evidence>
<dbReference type="Gene3D" id="1.10.287.1040">
    <property type="entry name" value="Exonuclease VII, small subunit"/>
    <property type="match status" value="1"/>
</dbReference>
<keyword evidence="4 6" id="KW-0378">Hydrolase</keyword>
<comment type="function">
    <text evidence="6">Bidirectionally degrades single-stranded DNA into large acid-insoluble oligonucleotides, which are then degraded further into small acid-soluble oligonucleotides.</text>
</comment>
<dbReference type="InterPro" id="IPR037004">
    <property type="entry name" value="Exonuc_VII_ssu_sf"/>
</dbReference>
<keyword evidence="5 6" id="KW-0269">Exonuclease</keyword>
<dbReference type="PIRSF" id="PIRSF006488">
    <property type="entry name" value="Exonuc_VII_S"/>
    <property type="match status" value="1"/>
</dbReference>
<dbReference type="NCBIfam" id="NF002138">
    <property type="entry name" value="PRK00977.1-2"/>
    <property type="match status" value="1"/>
</dbReference>
<dbReference type="PANTHER" id="PTHR34137">
    <property type="entry name" value="EXODEOXYRIBONUCLEASE 7 SMALL SUBUNIT"/>
    <property type="match status" value="1"/>
</dbReference>
<keyword evidence="3 6" id="KW-0540">Nuclease</keyword>
<comment type="similarity">
    <text evidence="1 6">Belongs to the XseB family.</text>
</comment>
<dbReference type="EMBL" id="CAWVOH010000001">
    <property type="protein sequence ID" value="CAK8053635.1"/>
    <property type="molecule type" value="Genomic_DNA"/>
</dbReference>
<keyword evidence="2 6" id="KW-0963">Cytoplasm</keyword>
<keyword evidence="8" id="KW-1185">Reference proteome</keyword>
<dbReference type="PANTHER" id="PTHR34137:SF1">
    <property type="entry name" value="EXODEOXYRIBONUCLEASE 7 SMALL SUBUNIT"/>
    <property type="match status" value="1"/>
</dbReference>
<evidence type="ECO:0000256" key="4">
    <source>
        <dbReference type="ARBA" id="ARBA00022801"/>
    </source>
</evidence>
<evidence type="ECO:0000256" key="3">
    <source>
        <dbReference type="ARBA" id="ARBA00022722"/>
    </source>
</evidence>
<dbReference type="RefSeq" id="WP_349641193.1">
    <property type="nucleotide sequence ID" value="NZ_CAWVOH010000001.1"/>
</dbReference>
<sequence length="75" mass="8221">MTEKASFEDKLGQLEKIVTQLESGNQPLESALTEFQKGVGLTKDLQGILKQAEDTLAKVIDDDGQLTDLELTNND</sequence>
<comment type="subunit">
    <text evidence="6">Heterooligomer composed of large and small subunits.</text>
</comment>
<evidence type="ECO:0000256" key="5">
    <source>
        <dbReference type="ARBA" id="ARBA00022839"/>
    </source>
</evidence>
<dbReference type="Pfam" id="PF02609">
    <property type="entry name" value="Exonuc_VII_S"/>
    <property type="match status" value="1"/>
</dbReference>
<organism evidence="7 8">
    <name type="scientific">Eupransor demetentiae</name>
    <dbReference type="NCBI Taxonomy" id="3109584"/>
    <lineage>
        <taxon>Bacteria</taxon>
        <taxon>Bacillati</taxon>
        <taxon>Bacillota</taxon>
        <taxon>Bacilli</taxon>
        <taxon>Lactobacillales</taxon>
        <taxon>Lactobacillaceae</taxon>
        <taxon>Eupransor</taxon>
    </lineage>
</organism>
<evidence type="ECO:0000256" key="1">
    <source>
        <dbReference type="ARBA" id="ARBA00009998"/>
    </source>
</evidence>
<evidence type="ECO:0000256" key="2">
    <source>
        <dbReference type="ARBA" id="ARBA00022490"/>
    </source>
</evidence>
<proteinExistence type="inferred from homology"/>
<reference evidence="7 8" key="1">
    <citation type="submission" date="2024-01" db="EMBL/GenBank/DDBJ databases">
        <authorList>
            <person name="Botero Cardona J."/>
        </authorList>
    </citation>
    <scope>NUCLEOTIDE SEQUENCE [LARGE SCALE GENOMIC DNA]</scope>
    <source>
        <strain evidence="7 8">LMG 33000</strain>
    </source>
</reference>
<dbReference type="SUPFAM" id="SSF116842">
    <property type="entry name" value="XseB-like"/>
    <property type="match status" value="1"/>
</dbReference>
<dbReference type="EC" id="3.1.11.6" evidence="6"/>
<dbReference type="NCBIfam" id="TIGR01280">
    <property type="entry name" value="xseB"/>
    <property type="match status" value="1"/>
</dbReference>
<accession>A0ABP0EMW6</accession>
<name>A0ABP0EMW6_9LACO</name>
<evidence type="ECO:0000313" key="7">
    <source>
        <dbReference type="EMBL" id="CAK8053635.1"/>
    </source>
</evidence>
<protein>
    <recommendedName>
        <fullName evidence="6">Exodeoxyribonuclease 7 small subunit</fullName>
        <ecNumber evidence="6">3.1.11.6</ecNumber>
    </recommendedName>
    <alternativeName>
        <fullName evidence="6">Exodeoxyribonuclease VII small subunit</fullName>
        <shortName evidence="6">Exonuclease VII small subunit</shortName>
    </alternativeName>
</protein>
<dbReference type="InterPro" id="IPR003761">
    <property type="entry name" value="Exonuc_VII_S"/>
</dbReference>